<dbReference type="InterPro" id="IPR037250">
    <property type="entry name" value="NEAT_dom_sf"/>
</dbReference>
<keyword evidence="2" id="KW-1185">Reference proteome</keyword>
<accession>A0A1Y1VAA8</accession>
<reference evidence="1 2" key="2">
    <citation type="submission" date="2016-08" db="EMBL/GenBank/DDBJ databases">
        <title>Pervasive Adenine N6-methylation of Active Genes in Fungi.</title>
        <authorList>
            <consortium name="DOE Joint Genome Institute"/>
            <person name="Mondo S.J."/>
            <person name="Dannebaum R.O."/>
            <person name="Kuo R.C."/>
            <person name="Labutti K."/>
            <person name="Haridas S."/>
            <person name="Kuo A."/>
            <person name="Salamov A."/>
            <person name="Ahrendt S.R."/>
            <person name="Lipzen A."/>
            <person name="Sullivan W."/>
            <person name="Andreopoulos W.B."/>
            <person name="Clum A."/>
            <person name="Lindquist E."/>
            <person name="Daum C."/>
            <person name="Ramamoorthy G.K."/>
            <person name="Gryganskyi A."/>
            <person name="Culley D."/>
            <person name="Magnuson J.K."/>
            <person name="James T.Y."/>
            <person name="O'Malley M.A."/>
            <person name="Stajich J.E."/>
            <person name="Spatafora J.W."/>
            <person name="Visel A."/>
            <person name="Grigoriev I.V."/>
        </authorList>
    </citation>
    <scope>NUCLEOTIDE SEQUENCE [LARGE SCALE GENOMIC DNA]</scope>
    <source>
        <strain evidence="2">finn</strain>
    </source>
</reference>
<sequence length="610" mass="67869">MTENITKENIKSFGSSSVLLLPGNYPVTVSMMKATNIKFNSIASSCIVKEKSYLIIEENGSAYISLDVKSVSIMLITAWANNWKYYVGNSVKSDLKDMEYELNKDGNVYHIKFPILDPSADGVYVQMCAMRKTMNAYLAIDYSSIKEKVGMKSLSEDTESTESSLKETSTGANATIEKSNTKIIDGKIVLGTLEKKLAPGTYTVPIKLMNATDIETPSMASDCVPCAAILVISDDGKAELKTRVLEVVIGKASDVATEWKVFQSNSPSGTTLDATIIESRQYTNSAGQTNEVPSEISFIIPPEAQSMNGVFVNMFIGLMGFNSSAFIHIDYEKAVVGDLVYKGDFHIEQFGEYDVFVTVSVNGKGLISNVDVTADNFDGSYINTNKRKMKTAINGMVKNYVGLSAKATKAISEVRYAKGARYSSEAIKISILRALNLEEEEEEIEVPASPIEEGEYTVEIEYFTDVVKHSLVQYKINTADLHVDSNGKIRLSTFIINGTKTEPLYIKKFNGYYENNDIVQGKLKEDMEVEMDDTRFRDKYFAKGTKIVKKITFPLEGDYALIYYTNMNIYVPVMNNLDGEQDGVLYDHGCFDIDCFIKIYWNTLKNKATL</sequence>
<dbReference type="OrthoDB" id="30840at2759"/>
<name>A0A1Y1VAA8_9FUNG</name>
<dbReference type="Gene3D" id="2.60.40.1850">
    <property type="match status" value="2"/>
</dbReference>
<dbReference type="AlphaFoldDB" id="A0A1Y1VAA8"/>
<dbReference type="Proteomes" id="UP000193719">
    <property type="component" value="Unassembled WGS sequence"/>
</dbReference>
<comment type="caution">
    <text evidence="1">The sequence shown here is derived from an EMBL/GenBank/DDBJ whole genome shotgun (WGS) entry which is preliminary data.</text>
</comment>
<protein>
    <submittedName>
        <fullName evidence="1">Uncharacterized protein</fullName>
    </submittedName>
</protein>
<evidence type="ECO:0000313" key="1">
    <source>
        <dbReference type="EMBL" id="ORX51106.1"/>
    </source>
</evidence>
<reference evidence="1 2" key="1">
    <citation type="submission" date="2016-08" db="EMBL/GenBank/DDBJ databases">
        <title>Genomes of anaerobic fungi encode conserved fungal cellulosomes for biomass hydrolysis.</title>
        <authorList>
            <consortium name="DOE Joint Genome Institute"/>
            <person name="Haitjema C.H."/>
            <person name="Gilmore S.P."/>
            <person name="Henske J.K."/>
            <person name="Solomon K.V."/>
            <person name="De Groot R."/>
            <person name="Kuo A."/>
            <person name="Mondo S.J."/>
            <person name="Salamov A.A."/>
            <person name="Labutti K."/>
            <person name="Zhao Z."/>
            <person name="Chiniquy J."/>
            <person name="Barry K."/>
            <person name="Brewer H.M."/>
            <person name="Purvine S.O."/>
            <person name="Wright A.T."/>
            <person name="Boxma B."/>
            <person name="Van Alen T."/>
            <person name="Hackstein J.H."/>
            <person name="Baker S.E."/>
            <person name="Grigoriev I.V."/>
            <person name="O'Malley M.A."/>
        </authorList>
    </citation>
    <scope>NUCLEOTIDE SEQUENCE [LARGE SCALE GENOMIC DNA]</scope>
    <source>
        <strain evidence="2">finn</strain>
    </source>
</reference>
<proteinExistence type="predicted"/>
<gene>
    <name evidence="1" type="ORF">BCR36DRAFT_583165</name>
</gene>
<evidence type="ECO:0000313" key="2">
    <source>
        <dbReference type="Proteomes" id="UP000193719"/>
    </source>
</evidence>
<dbReference type="EMBL" id="MCFH01000019">
    <property type="protein sequence ID" value="ORX51106.1"/>
    <property type="molecule type" value="Genomic_DNA"/>
</dbReference>
<organism evidence="1 2">
    <name type="scientific">Piromyces finnis</name>
    <dbReference type="NCBI Taxonomy" id="1754191"/>
    <lineage>
        <taxon>Eukaryota</taxon>
        <taxon>Fungi</taxon>
        <taxon>Fungi incertae sedis</taxon>
        <taxon>Chytridiomycota</taxon>
        <taxon>Chytridiomycota incertae sedis</taxon>
        <taxon>Neocallimastigomycetes</taxon>
        <taxon>Neocallimastigales</taxon>
        <taxon>Neocallimastigaceae</taxon>
        <taxon>Piromyces</taxon>
    </lineage>
</organism>